<evidence type="ECO:0000313" key="15">
    <source>
        <dbReference type="Proteomes" id="UP001314263"/>
    </source>
</evidence>
<dbReference type="GO" id="GO:0036297">
    <property type="term" value="P:interstrand cross-link repair"/>
    <property type="evidence" value="ECO:0007669"/>
    <property type="project" value="TreeGrafter"/>
</dbReference>
<keyword evidence="3" id="KW-0540">Nuclease</keyword>
<dbReference type="InterPro" id="IPR036866">
    <property type="entry name" value="RibonucZ/Hydroxyglut_hydro"/>
</dbReference>
<name>A0AAV1IGJ0_9CHLO</name>
<comment type="caution">
    <text evidence="14">The sequence shown here is derived from an EMBL/GenBank/DDBJ whole genome shotgun (WGS) entry which is preliminary data.</text>
</comment>
<dbReference type="GO" id="GO:0005634">
    <property type="term" value="C:nucleus"/>
    <property type="evidence" value="ECO:0007669"/>
    <property type="project" value="UniProtKB-SubCell"/>
</dbReference>
<dbReference type="SUPFAM" id="SSF56281">
    <property type="entry name" value="Metallo-hydrolase/oxidoreductase"/>
    <property type="match status" value="1"/>
</dbReference>
<evidence type="ECO:0000256" key="7">
    <source>
        <dbReference type="ARBA" id="ARBA00022839"/>
    </source>
</evidence>
<dbReference type="PANTHER" id="PTHR23240:SF8">
    <property type="entry name" value="PROTEIN ARTEMIS"/>
    <property type="match status" value="1"/>
</dbReference>
<reference evidence="14 15" key="1">
    <citation type="submission" date="2023-10" db="EMBL/GenBank/DDBJ databases">
        <authorList>
            <person name="Maclean D."/>
            <person name="Macfadyen A."/>
        </authorList>
    </citation>
    <scope>NUCLEOTIDE SEQUENCE [LARGE SCALE GENOMIC DNA]</scope>
</reference>
<dbReference type="GO" id="GO:0004519">
    <property type="term" value="F:endonuclease activity"/>
    <property type="evidence" value="ECO:0007669"/>
    <property type="project" value="UniProtKB-KW"/>
</dbReference>
<proteinExistence type="inferred from homology"/>
<keyword evidence="8" id="KW-0233">DNA recombination</keyword>
<dbReference type="GO" id="GO:0006310">
    <property type="term" value="P:DNA recombination"/>
    <property type="evidence" value="ECO:0007669"/>
    <property type="project" value="UniProtKB-KW"/>
</dbReference>
<evidence type="ECO:0000256" key="9">
    <source>
        <dbReference type="ARBA" id="ARBA00023204"/>
    </source>
</evidence>
<evidence type="ECO:0000256" key="4">
    <source>
        <dbReference type="ARBA" id="ARBA00022759"/>
    </source>
</evidence>
<evidence type="ECO:0000256" key="8">
    <source>
        <dbReference type="ARBA" id="ARBA00023172"/>
    </source>
</evidence>
<dbReference type="Pfam" id="PF12706">
    <property type="entry name" value="Lactamase_B_2"/>
    <property type="match status" value="1"/>
</dbReference>
<dbReference type="InterPro" id="IPR011084">
    <property type="entry name" value="DRMBL"/>
</dbReference>
<dbReference type="PANTHER" id="PTHR23240">
    <property type="entry name" value="DNA CROSS-LINK REPAIR PROTEIN PSO2/SNM1-RELATED"/>
    <property type="match status" value="1"/>
</dbReference>
<dbReference type="GO" id="GO:0003684">
    <property type="term" value="F:damaged DNA binding"/>
    <property type="evidence" value="ECO:0007669"/>
    <property type="project" value="TreeGrafter"/>
</dbReference>
<dbReference type="GO" id="GO:0006303">
    <property type="term" value="P:double-strand break repair via nonhomologous end joining"/>
    <property type="evidence" value="ECO:0007669"/>
    <property type="project" value="TreeGrafter"/>
</dbReference>
<dbReference type="InterPro" id="IPR001279">
    <property type="entry name" value="Metallo-B-lactamas"/>
</dbReference>
<feature type="domain" description="Metallo-beta-lactamase" evidence="13">
    <location>
        <begin position="1"/>
        <end position="181"/>
    </location>
</feature>
<evidence type="ECO:0000256" key="3">
    <source>
        <dbReference type="ARBA" id="ARBA00022722"/>
    </source>
</evidence>
<dbReference type="Gene3D" id="3.60.15.10">
    <property type="entry name" value="Ribonuclease Z/Hydroxyacylglutathione hydrolase-like"/>
    <property type="match status" value="1"/>
</dbReference>
<evidence type="ECO:0000313" key="14">
    <source>
        <dbReference type="EMBL" id="CAK0785811.1"/>
    </source>
</evidence>
<comment type="similarity">
    <text evidence="2">Belongs to the DNA repair metallo-beta-lactamase (DRMBL) family.</text>
</comment>
<evidence type="ECO:0000256" key="5">
    <source>
        <dbReference type="ARBA" id="ARBA00022763"/>
    </source>
</evidence>
<organism evidence="14 15">
    <name type="scientific">Coccomyxa viridis</name>
    <dbReference type="NCBI Taxonomy" id="1274662"/>
    <lineage>
        <taxon>Eukaryota</taxon>
        <taxon>Viridiplantae</taxon>
        <taxon>Chlorophyta</taxon>
        <taxon>core chlorophytes</taxon>
        <taxon>Trebouxiophyceae</taxon>
        <taxon>Trebouxiophyceae incertae sedis</taxon>
        <taxon>Coccomyxaceae</taxon>
        <taxon>Coccomyxa</taxon>
    </lineage>
</organism>
<dbReference type="EMBL" id="CAUYUE010000013">
    <property type="protein sequence ID" value="CAK0785811.1"/>
    <property type="molecule type" value="Genomic_DNA"/>
</dbReference>
<keyword evidence="5" id="KW-0227">DNA damage</keyword>
<gene>
    <name evidence="14" type="ORF">CVIRNUC_009022</name>
</gene>
<dbReference type="SMART" id="SM00849">
    <property type="entry name" value="Lactamase_B"/>
    <property type="match status" value="1"/>
</dbReference>
<evidence type="ECO:0000256" key="6">
    <source>
        <dbReference type="ARBA" id="ARBA00022801"/>
    </source>
</evidence>
<comment type="subcellular location">
    <subcellularLocation>
        <location evidence="1">Nucleus</location>
    </subcellularLocation>
</comment>
<protein>
    <recommendedName>
        <fullName evidence="11">Protein artemis</fullName>
    </recommendedName>
    <alternativeName>
        <fullName evidence="12">DNA cross-link repair 1C protein</fullName>
    </alternativeName>
</protein>
<keyword evidence="10" id="KW-0539">Nucleus</keyword>
<sequence>MVDGVIIPVNGCSCITIDFWGRTHLNVLAAFLTHAHADHVQGLNTSWNGQIPIYCSYATSRLIRERFPGVQSPVIILSEDTTELLSLASPLGTVNVHVKAYNANHCLGSLMLLFEGPFGRILHTGDFRWEADYAAVMLRDEGLTWAPLDKLYIDNTYAHPRYDFPPRAEACRAVLDIVRSHADKAILIGIDKLGKEELLAAVAAASGERVCVPAERWALLEMLGLPAARLFTTDTQAARIHAVLRHSVTMKQVALLNRRRPTIAILPSGFSFYNSGAKASILQSVAVGRASAYVGPVSPVELEQASHLVFQVPYSLHCNFSELRSFVAALRPRQLIATVSHGVEADIDVGLEQLCSQASLQYACMPGSESAQAAKACLQQRKPSPLAAVSVQADCSRVLKEGNQSTAALSTLPAAEWQQQGVVGSAPDALGTGQTELIGNGACHGQSSWQALYWNLCALRSQTQRTT</sequence>
<evidence type="ECO:0000256" key="1">
    <source>
        <dbReference type="ARBA" id="ARBA00004123"/>
    </source>
</evidence>
<evidence type="ECO:0000259" key="13">
    <source>
        <dbReference type="SMART" id="SM00849"/>
    </source>
</evidence>
<keyword evidence="7" id="KW-0269">Exonuclease</keyword>
<dbReference type="Pfam" id="PF07522">
    <property type="entry name" value="DRMBL"/>
    <property type="match status" value="1"/>
</dbReference>
<dbReference type="AlphaFoldDB" id="A0AAV1IGJ0"/>
<keyword evidence="15" id="KW-1185">Reference proteome</keyword>
<accession>A0AAV1IGJ0</accession>
<dbReference type="GO" id="GO:0035312">
    <property type="term" value="F:5'-3' DNA exonuclease activity"/>
    <property type="evidence" value="ECO:0007669"/>
    <property type="project" value="TreeGrafter"/>
</dbReference>
<evidence type="ECO:0000256" key="10">
    <source>
        <dbReference type="ARBA" id="ARBA00023242"/>
    </source>
</evidence>
<keyword evidence="9" id="KW-0234">DNA repair</keyword>
<dbReference type="Gene3D" id="3.40.50.12650">
    <property type="match status" value="1"/>
</dbReference>
<evidence type="ECO:0000256" key="11">
    <source>
        <dbReference type="ARBA" id="ARBA00039759"/>
    </source>
</evidence>
<dbReference type="Proteomes" id="UP001314263">
    <property type="component" value="Unassembled WGS sequence"/>
</dbReference>
<keyword evidence="6" id="KW-0378">Hydrolase</keyword>
<keyword evidence="4" id="KW-0255">Endonuclease</keyword>
<evidence type="ECO:0000256" key="2">
    <source>
        <dbReference type="ARBA" id="ARBA00010304"/>
    </source>
</evidence>
<evidence type="ECO:0000256" key="12">
    <source>
        <dbReference type="ARBA" id="ARBA00042677"/>
    </source>
</evidence>